<evidence type="ECO:0000313" key="2">
    <source>
        <dbReference type="EMBL" id="OSX58944.1"/>
    </source>
</evidence>
<dbReference type="EMBL" id="KZ110603">
    <property type="protein sequence ID" value="OSX58944.1"/>
    <property type="molecule type" value="Genomic_DNA"/>
</dbReference>
<protein>
    <submittedName>
        <fullName evidence="2">Uncharacterized protein</fullName>
    </submittedName>
</protein>
<organism evidence="2 3">
    <name type="scientific">Postia placenta MAD-698-R-SB12</name>
    <dbReference type="NCBI Taxonomy" id="670580"/>
    <lineage>
        <taxon>Eukaryota</taxon>
        <taxon>Fungi</taxon>
        <taxon>Dikarya</taxon>
        <taxon>Basidiomycota</taxon>
        <taxon>Agaricomycotina</taxon>
        <taxon>Agaricomycetes</taxon>
        <taxon>Polyporales</taxon>
        <taxon>Adustoporiaceae</taxon>
        <taxon>Rhodonia</taxon>
    </lineage>
</organism>
<gene>
    <name evidence="2" type="ORF">POSPLADRAFT_1049108</name>
</gene>
<sequence length="196" mass="22002">MDCILDTSNTKRVPTGPDTSTYYTYSASALTELDSVTNIDDASTSNYDMLQQIIASFRKPIPTTASLRDLRLAGYLAPIHRPQPLPPITPRLSPRGLDDEVESPGPQTPQDIPEELKNTSYLLASVLQKQDEAPDYDHYFPFRIDGPNALGLDIGHELSNESDLEPKSIVFRGLNERYRPRWEEHQAQRAGKPTHL</sequence>
<reference evidence="2 3" key="1">
    <citation type="submission" date="2017-04" db="EMBL/GenBank/DDBJ databases">
        <title>Genome Sequence of the Model Brown-Rot Fungus Postia placenta SB12.</title>
        <authorList>
            <consortium name="DOE Joint Genome Institute"/>
            <person name="Gaskell J."/>
            <person name="Kersten P."/>
            <person name="Larrondo L.F."/>
            <person name="Canessa P."/>
            <person name="Martinez D."/>
            <person name="Hibbett D."/>
            <person name="Schmoll M."/>
            <person name="Kubicek C.P."/>
            <person name="Martinez A.T."/>
            <person name="Yadav J."/>
            <person name="Master E."/>
            <person name="Magnuson J.K."/>
            <person name="James T."/>
            <person name="Yaver D."/>
            <person name="Berka R."/>
            <person name="Labutti K."/>
            <person name="Lipzen A."/>
            <person name="Aerts A."/>
            <person name="Barry K."/>
            <person name="Henrissat B."/>
            <person name="Blanchette R."/>
            <person name="Grigoriev I."/>
            <person name="Cullen D."/>
        </authorList>
    </citation>
    <scope>NUCLEOTIDE SEQUENCE [LARGE SCALE GENOMIC DNA]</scope>
    <source>
        <strain evidence="2 3">MAD-698-R-SB12</strain>
    </source>
</reference>
<feature type="region of interest" description="Disordered" evidence="1">
    <location>
        <begin position="83"/>
        <end position="113"/>
    </location>
</feature>
<keyword evidence="3" id="KW-1185">Reference proteome</keyword>
<proteinExistence type="predicted"/>
<evidence type="ECO:0000256" key="1">
    <source>
        <dbReference type="SAM" id="MobiDB-lite"/>
    </source>
</evidence>
<dbReference type="AlphaFoldDB" id="A0A1X6MRC2"/>
<evidence type="ECO:0000313" key="3">
    <source>
        <dbReference type="Proteomes" id="UP000194127"/>
    </source>
</evidence>
<dbReference type="Proteomes" id="UP000194127">
    <property type="component" value="Unassembled WGS sequence"/>
</dbReference>
<name>A0A1X6MRC2_9APHY</name>
<dbReference type="RefSeq" id="XP_024335738.1">
    <property type="nucleotide sequence ID" value="XM_024479665.1"/>
</dbReference>
<accession>A0A1X6MRC2</accession>
<dbReference type="GeneID" id="36324615"/>
<dbReference type="OrthoDB" id="10272922at2759"/>